<feature type="domain" description="C2H2-type" evidence="2">
    <location>
        <begin position="58"/>
        <end position="79"/>
    </location>
</feature>
<dbReference type="EMBL" id="MN739321">
    <property type="protein sequence ID" value="QHS98681.1"/>
    <property type="molecule type" value="Genomic_DNA"/>
</dbReference>
<evidence type="ECO:0000256" key="1">
    <source>
        <dbReference type="SAM" id="Coils"/>
    </source>
</evidence>
<protein>
    <recommendedName>
        <fullName evidence="2">C2H2-type domain-containing protein</fullName>
    </recommendedName>
</protein>
<feature type="coiled-coil region" evidence="1">
    <location>
        <begin position="114"/>
        <end position="141"/>
    </location>
</feature>
<evidence type="ECO:0000259" key="2">
    <source>
        <dbReference type="PROSITE" id="PS50157"/>
    </source>
</evidence>
<dbReference type="InterPro" id="IPR013087">
    <property type="entry name" value="Znf_C2H2_type"/>
</dbReference>
<dbReference type="PROSITE" id="PS50157">
    <property type="entry name" value="ZINC_FINGER_C2H2_2"/>
    <property type="match status" value="1"/>
</dbReference>
<dbReference type="SUPFAM" id="SSF57667">
    <property type="entry name" value="beta-beta-alpha zinc fingers"/>
    <property type="match status" value="1"/>
</dbReference>
<name>A0A6C0C3L3_9ZZZZ</name>
<proteinExistence type="predicted"/>
<keyword evidence="1" id="KW-0175">Coiled coil</keyword>
<dbReference type="AlphaFoldDB" id="A0A6C0C3L3"/>
<dbReference type="InterPro" id="IPR036236">
    <property type="entry name" value="Znf_C2H2_sf"/>
</dbReference>
<accession>A0A6C0C3L3</accession>
<sequence>MEMITKKPKKTPKIYTCHICDFLSSNKKDFKKHILTRKHTNNVKNPKNDNKKTPFVEYQCIYCCKKYKHRSGLSRHQKICNIDTINSVDSLPFYGNFNDNTKKPQNEMSDAKDLKIKELELELLKKDRELLRDKLKNKDEIIDILKTKGNGNTNNFNNCNNKITLNVYLNEHCKNAMNLTDFVNQIQISLEDLEYSKQNGFAKGITNILSKQLKDLNPTERPIHCSDVKRLQFYVKDEGKWEREGANEKIDKTIQNVQRRQLKKLQDWEDVHPGWKNSEILLKEWQYMCMGITNEIKGTDKKSIKKNLSGKLNLKNEIKNLN</sequence>
<dbReference type="SMART" id="SM00355">
    <property type="entry name" value="ZnF_C2H2"/>
    <property type="match status" value="2"/>
</dbReference>
<dbReference type="Gene3D" id="3.30.160.60">
    <property type="entry name" value="Classic Zinc Finger"/>
    <property type="match status" value="1"/>
</dbReference>
<reference evidence="3" key="1">
    <citation type="journal article" date="2020" name="Nature">
        <title>Giant virus diversity and host interactions through global metagenomics.</title>
        <authorList>
            <person name="Schulz F."/>
            <person name="Roux S."/>
            <person name="Paez-Espino D."/>
            <person name="Jungbluth S."/>
            <person name="Walsh D.A."/>
            <person name="Denef V.J."/>
            <person name="McMahon K.D."/>
            <person name="Konstantinidis K.T."/>
            <person name="Eloe-Fadrosh E.A."/>
            <person name="Kyrpides N.C."/>
            <person name="Woyke T."/>
        </authorList>
    </citation>
    <scope>NUCLEOTIDE SEQUENCE</scope>
    <source>
        <strain evidence="3">GVMAG-M-3300020185-18</strain>
    </source>
</reference>
<evidence type="ECO:0000313" key="3">
    <source>
        <dbReference type="EMBL" id="QHS98681.1"/>
    </source>
</evidence>
<organism evidence="3">
    <name type="scientific">viral metagenome</name>
    <dbReference type="NCBI Taxonomy" id="1070528"/>
    <lineage>
        <taxon>unclassified sequences</taxon>
        <taxon>metagenomes</taxon>
        <taxon>organismal metagenomes</taxon>
    </lineage>
</organism>